<keyword evidence="6 9" id="KW-0378">Hydrolase</keyword>
<dbReference type="Gene3D" id="3.40.190.80">
    <property type="match status" value="1"/>
</dbReference>
<dbReference type="PRINTS" id="PR00377">
    <property type="entry name" value="IMPHPHTASES"/>
</dbReference>
<feature type="binding site" evidence="8">
    <location>
        <position position="70"/>
    </location>
    <ligand>
        <name>Mg(2+)</name>
        <dbReference type="ChEBI" id="CHEBI:18420"/>
        <label>1</label>
        <note>catalytic</note>
    </ligand>
</feature>
<dbReference type="FunFam" id="3.40.190.80:FF:000002">
    <property type="entry name" value="Inositol-1-monophosphatase"/>
    <property type="match status" value="1"/>
</dbReference>
<dbReference type="Gene3D" id="3.30.540.10">
    <property type="entry name" value="Fructose-1,6-Bisphosphatase, subunit A, domain 1"/>
    <property type="match status" value="1"/>
</dbReference>
<evidence type="ECO:0000313" key="10">
    <source>
        <dbReference type="EMBL" id="KAB0796684.1"/>
    </source>
</evidence>
<reference evidence="10 11" key="1">
    <citation type="journal article" date="2018" name="Elife">
        <title>Firefly genomes illuminate parallel origins of bioluminescence in beetles.</title>
        <authorList>
            <person name="Fallon T.R."/>
            <person name="Lower S.E."/>
            <person name="Chang C.H."/>
            <person name="Bessho-Uehara M."/>
            <person name="Martin G.J."/>
            <person name="Bewick A.J."/>
            <person name="Behringer M."/>
            <person name="Debat H.J."/>
            <person name="Wong I."/>
            <person name="Day J.C."/>
            <person name="Suvorov A."/>
            <person name="Silva C.J."/>
            <person name="Stanger-Hall K.F."/>
            <person name="Hall D.W."/>
            <person name="Schmitz R.J."/>
            <person name="Nelson D.R."/>
            <person name="Lewis S.M."/>
            <person name="Shigenobu S."/>
            <person name="Bybee S.M."/>
            <person name="Larracuente A.M."/>
            <person name="Oba Y."/>
            <person name="Weng J.K."/>
        </authorList>
    </citation>
    <scope>NUCLEOTIDE SEQUENCE [LARGE SCALE GENOMIC DNA]</scope>
    <source>
        <strain evidence="10">1611_PpyrPB1</strain>
        <tissue evidence="10">Whole body</tissue>
    </source>
</reference>
<feature type="binding site" evidence="8">
    <location>
        <position position="93"/>
    </location>
    <ligand>
        <name>Mg(2+)</name>
        <dbReference type="ChEBI" id="CHEBI:18420"/>
        <label>2</label>
    </ligand>
</feature>
<dbReference type="GO" id="GO:0046854">
    <property type="term" value="P:phosphatidylinositol phosphate biosynthetic process"/>
    <property type="evidence" value="ECO:0007669"/>
    <property type="project" value="InterPro"/>
</dbReference>
<accession>A0A5N4AH99</accession>
<dbReference type="PROSITE" id="PS00629">
    <property type="entry name" value="IMP_1"/>
    <property type="match status" value="1"/>
</dbReference>
<evidence type="ECO:0000256" key="3">
    <source>
        <dbReference type="ARBA" id="ARBA00005152"/>
    </source>
</evidence>
<dbReference type="InterPro" id="IPR020583">
    <property type="entry name" value="Inositol_monoP_metal-BS"/>
</dbReference>
<sequence length="274" mass="30288">MENNLEEFFAVSLELTKKAGTLIRERLNEKKTVETKSCDIDFVTETDKQVEKLLIEGLTEAFPTHQFIGEESVAEGAQCSLTDDPTWIIDPVDGTLNFVHGFPHSCISVGLFINREPQIGIIYNPNLEQLFTAKKSEGAFLNEKRIHVSDTASLSNALIAFENGTSRDPEKLKVLLENYKALVPLTQGMRALGSAALNMAMVAMGGADAYFEYGTHIWDIAAGELIVKEAGGVFIDPCGGEVDRMSRRFLCASTRSLADELSKNLVQYYPMPRD</sequence>
<evidence type="ECO:0000256" key="7">
    <source>
        <dbReference type="ARBA" id="ARBA00022842"/>
    </source>
</evidence>
<evidence type="ECO:0000256" key="1">
    <source>
        <dbReference type="ARBA" id="ARBA00001033"/>
    </source>
</evidence>
<dbReference type="OrthoDB" id="10254945at2759"/>
<dbReference type="AlphaFoldDB" id="A0A5N4AH99"/>
<proteinExistence type="inferred from homology"/>
<organism evidence="10 11">
    <name type="scientific">Photinus pyralis</name>
    <name type="common">Common eastern firefly</name>
    <name type="synonym">Lampyris pyralis</name>
    <dbReference type="NCBI Taxonomy" id="7054"/>
    <lineage>
        <taxon>Eukaryota</taxon>
        <taxon>Metazoa</taxon>
        <taxon>Ecdysozoa</taxon>
        <taxon>Arthropoda</taxon>
        <taxon>Hexapoda</taxon>
        <taxon>Insecta</taxon>
        <taxon>Pterygota</taxon>
        <taxon>Neoptera</taxon>
        <taxon>Endopterygota</taxon>
        <taxon>Coleoptera</taxon>
        <taxon>Polyphaga</taxon>
        <taxon>Elateriformia</taxon>
        <taxon>Elateroidea</taxon>
        <taxon>Lampyridae</taxon>
        <taxon>Lampyrinae</taxon>
        <taxon>Photinus</taxon>
    </lineage>
</organism>
<dbReference type="InterPro" id="IPR020550">
    <property type="entry name" value="Inositol_monophosphatase_CS"/>
</dbReference>
<evidence type="ECO:0000256" key="4">
    <source>
        <dbReference type="ARBA" id="ARBA00009759"/>
    </source>
</evidence>
<dbReference type="InterPro" id="IPR020552">
    <property type="entry name" value="Inositol_monoPase_Li-sen"/>
</dbReference>
<dbReference type="Pfam" id="PF00459">
    <property type="entry name" value="Inositol_P"/>
    <property type="match status" value="1"/>
</dbReference>
<dbReference type="InParanoid" id="A0A5N4AH99"/>
<dbReference type="GO" id="GO:0046872">
    <property type="term" value="F:metal ion binding"/>
    <property type="evidence" value="ECO:0007669"/>
    <property type="project" value="UniProtKB-KW"/>
</dbReference>
<name>A0A5N4AH99_PHOPY</name>
<evidence type="ECO:0000256" key="6">
    <source>
        <dbReference type="ARBA" id="ARBA00022801"/>
    </source>
</evidence>
<dbReference type="PROSITE" id="PS00630">
    <property type="entry name" value="IMP_2"/>
    <property type="match status" value="1"/>
</dbReference>
<dbReference type="GO" id="GO:0007165">
    <property type="term" value="P:signal transduction"/>
    <property type="evidence" value="ECO:0007669"/>
    <property type="project" value="TreeGrafter"/>
</dbReference>
<dbReference type="PRINTS" id="PR00378">
    <property type="entry name" value="LIIMPHPHTASE"/>
</dbReference>
<comment type="caution">
    <text evidence="10">The sequence shown here is derived from an EMBL/GenBank/DDBJ whole genome shotgun (WGS) entry which is preliminary data.</text>
</comment>
<evidence type="ECO:0000256" key="5">
    <source>
        <dbReference type="ARBA" id="ARBA00022723"/>
    </source>
</evidence>
<comment type="pathway">
    <text evidence="3 9">Polyol metabolism; myo-inositol biosynthesis; myo-inositol from D-glucose 6-phosphate: step 2/2.</text>
</comment>
<dbReference type="Proteomes" id="UP000327044">
    <property type="component" value="Unassembled WGS sequence"/>
</dbReference>
<evidence type="ECO:0000256" key="9">
    <source>
        <dbReference type="RuleBase" id="RU364068"/>
    </source>
</evidence>
<comment type="similarity">
    <text evidence="4 9">Belongs to the inositol monophosphatase superfamily.</text>
</comment>
<evidence type="ECO:0000256" key="2">
    <source>
        <dbReference type="ARBA" id="ARBA00001946"/>
    </source>
</evidence>
<comment type="cofactor">
    <cofactor evidence="2 8 9">
        <name>Mg(2+)</name>
        <dbReference type="ChEBI" id="CHEBI:18420"/>
    </cofactor>
</comment>
<dbReference type="FunCoup" id="A0A5N4AH99">
    <property type="interactions" value="710"/>
</dbReference>
<dbReference type="PANTHER" id="PTHR20854">
    <property type="entry name" value="INOSITOL MONOPHOSPHATASE"/>
    <property type="match status" value="1"/>
</dbReference>
<dbReference type="PANTHER" id="PTHR20854:SF4">
    <property type="entry name" value="INOSITOL-1-MONOPHOSPHATASE-RELATED"/>
    <property type="match status" value="1"/>
</dbReference>
<dbReference type="FunFam" id="3.30.540.10:FF:000004">
    <property type="entry name" value="Inositol-1-monophosphatase"/>
    <property type="match status" value="1"/>
</dbReference>
<keyword evidence="11" id="KW-1185">Reference proteome</keyword>
<keyword evidence="5 8" id="KW-0479">Metal-binding</keyword>
<dbReference type="CDD" id="cd01639">
    <property type="entry name" value="IMPase"/>
    <property type="match status" value="1"/>
</dbReference>
<dbReference type="SUPFAM" id="SSF56655">
    <property type="entry name" value="Carbohydrate phosphatase"/>
    <property type="match status" value="1"/>
</dbReference>
<dbReference type="EMBL" id="VVIM01000007">
    <property type="protein sequence ID" value="KAB0796684.1"/>
    <property type="molecule type" value="Genomic_DNA"/>
</dbReference>
<feature type="binding site" evidence="8">
    <location>
        <position position="219"/>
    </location>
    <ligand>
        <name>Mg(2+)</name>
        <dbReference type="ChEBI" id="CHEBI:18420"/>
        <label>1</label>
        <note>catalytic</note>
    </ligand>
</feature>
<comment type="catalytic activity">
    <reaction evidence="1 9">
        <text>a myo-inositol phosphate + H2O = myo-inositol + phosphate</text>
        <dbReference type="Rhea" id="RHEA:24056"/>
        <dbReference type="ChEBI" id="CHEBI:15377"/>
        <dbReference type="ChEBI" id="CHEBI:17268"/>
        <dbReference type="ChEBI" id="CHEBI:43474"/>
        <dbReference type="ChEBI" id="CHEBI:84139"/>
        <dbReference type="EC" id="3.1.3.25"/>
    </reaction>
</comment>
<dbReference type="UniPathway" id="UPA00823">
    <property type="reaction ID" value="UER00788"/>
</dbReference>
<dbReference type="EC" id="3.1.3.25" evidence="9"/>
<dbReference type="GO" id="GO:0008934">
    <property type="term" value="F:inositol monophosphate 1-phosphatase activity"/>
    <property type="evidence" value="ECO:0007669"/>
    <property type="project" value="InterPro"/>
</dbReference>
<evidence type="ECO:0000256" key="8">
    <source>
        <dbReference type="PIRSR" id="PIRSR600760-2"/>
    </source>
</evidence>
<dbReference type="GO" id="GO:0006021">
    <property type="term" value="P:inositol biosynthetic process"/>
    <property type="evidence" value="ECO:0007669"/>
    <property type="project" value="UniProtKB-UniPathway"/>
</dbReference>
<protein>
    <recommendedName>
        <fullName evidence="9">Inositol-1-monophosphatase</fullName>
        <ecNumber evidence="9">3.1.3.25</ecNumber>
    </recommendedName>
</protein>
<evidence type="ECO:0000313" key="11">
    <source>
        <dbReference type="Proteomes" id="UP000327044"/>
    </source>
</evidence>
<dbReference type="InterPro" id="IPR033942">
    <property type="entry name" value="IMPase"/>
</dbReference>
<keyword evidence="7 8" id="KW-0460">Magnesium</keyword>
<feature type="binding site" evidence="8">
    <location>
        <position position="90"/>
    </location>
    <ligand>
        <name>Mg(2+)</name>
        <dbReference type="ChEBI" id="CHEBI:18420"/>
        <label>2</label>
    </ligand>
</feature>
<gene>
    <name evidence="10" type="ORF">PPYR_10745</name>
</gene>
<dbReference type="InterPro" id="IPR000760">
    <property type="entry name" value="Inositol_monophosphatase-like"/>
</dbReference>